<dbReference type="GO" id="GO:0003678">
    <property type="term" value="F:DNA helicase activity"/>
    <property type="evidence" value="ECO:0007669"/>
    <property type="project" value="UniProtKB-ARBA"/>
</dbReference>
<evidence type="ECO:0000259" key="3">
    <source>
        <dbReference type="Pfam" id="PF13086"/>
    </source>
</evidence>
<keyword evidence="6" id="KW-1185">Reference proteome</keyword>
<feature type="compositionally biased region" description="Basic and acidic residues" evidence="2">
    <location>
        <begin position="917"/>
        <end position="927"/>
    </location>
</feature>
<dbReference type="GO" id="GO:0000184">
    <property type="term" value="P:nuclear-transcribed mRNA catabolic process, nonsense-mediated decay"/>
    <property type="evidence" value="ECO:0007669"/>
    <property type="project" value="TreeGrafter"/>
</dbReference>
<evidence type="ECO:0000256" key="2">
    <source>
        <dbReference type="SAM" id="MobiDB-lite"/>
    </source>
</evidence>
<dbReference type="GO" id="GO:0005737">
    <property type="term" value="C:cytoplasm"/>
    <property type="evidence" value="ECO:0007669"/>
    <property type="project" value="TreeGrafter"/>
</dbReference>
<evidence type="ECO:0000313" key="5">
    <source>
        <dbReference type="EMBL" id="KAH3682918.1"/>
    </source>
</evidence>
<keyword evidence="1" id="KW-0067">ATP-binding</keyword>
<dbReference type="PANTHER" id="PTHR10887">
    <property type="entry name" value="DNA2/NAM7 HELICASE FAMILY"/>
    <property type="match status" value="1"/>
</dbReference>
<evidence type="ECO:0000256" key="1">
    <source>
        <dbReference type="ARBA" id="ARBA00022806"/>
    </source>
</evidence>
<dbReference type="OrthoDB" id="6513042at2759"/>
<gene>
    <name evidence="5" type="ORF">WICPIJ_006116</name>
</gene>
<dbReference type="SUPFAM" id="SSF52540">
    <property type="entry name" value="P-loop containing nucleoside triphosphate hydrolases"/>
    <property type="match status" value="1"/>
</dbReference>
<evidence type="ECO:0000259" key="4">
    <source>
        <dbReference type="Pfam" id="PF13087"/>
    </source>
</evidence>
<name>A0A9P8Q2A4_WICPI</name>
<feature type="domain" description="DNA2/NAM7 helicase-like C-terminal" evidence="4">
    <location>
        <begin position="561"/>
        <end position="824"/>
    </location>
</feature>
<dbReference type="Proteomes" id="UP000774326">
    <property type="component" value="Unassembled WGS sequence"/>
</dbReference>
<dbReference type="InterPro" id="IPR045055">
    <property type="entry name" value="DNA2/NAM7-like"/>
</dbReference>
<dbReference type="InterPro" id="IPR027417">
    <property type="entry name" value="P-loop_NTPase"/>
</dbReference>
<feature type="region of interest" description="Disordered" evidence="2">
    <location>
        <begin position="902"/>
        <end position="927"/>
    </location>
</feature>
<feature type="region of interest" description="Disordered" evidence="2">
    <location>
        <begin position="1"/>
        <end position="28"/>
    </location>
</feature>
<dbReference type="AlphaFoldDB" id="A0A9P8Q2A4"/>
<dbReference type="PANTHER" id="PTHR10887:SF317">
    <property type="entry name" value="ATP-DEPENDENT RNA HELICASE ECM32-RELATED"/>
    <property type="match status" value="1"/>
</dbReference>
<evidence type="ECO:0000313" key="6">
    <source>
        <dbReference type="Proteomes" id="UP000774326"/>
    </source>
</evidence>
<dbReference type="Gene3D" id="3.40.50.300">
    <property type="entry name" value="P-loop containing nucleotide triphosphate hydrolases"/>
    <property type="match status" value="2"/>
</dbReference>
<keyword evidence="1" id="KW-0378">Hydrolase</keyword>
<accession>A0A9P8Q2A4</accession>
<feature type="compositionally biased region" description="Acidic residues" evidence="2">
    <location>
        <begin position="902"/>
        <end position="916"/>
    </location>
</feature>
<feature type="domain" description="DNA2/NAM7 helicase helicase" evidence="3">
    <location>
        <begin position="338"/>
        <end position="445"/>
    </location>
</feature>
<dbReference type="GO" id="GO:0003724">
    <property type="term" value="F:RNA helicase activity"/>
    <property type="evidence" value="ECO:0007669"/>
    <property type="project" value="TreeGrafter"/>
</dbReference>
<protein>
    <submittedName>
        <fullName evidence="5">Uncharacterized protein</fullName>
    </submittedName>
</protein>
<feature type="compositionally biased region" description="Basic and acidic residues" evidence="2">
    <location>
        <begin position="15"/>
        <end position="24"/>
    </location>
</feature>
<feature type="domain" description="DNA2/NAM7 helicase helicase" evidence="3">
    <location>
        <begin position="469"/>
        <end position="553"/>
    </location>
</feature>
<dbReference type="EMBL" id="JAEUBG010003352">
    <property type="protein sequence ID" value="KAH3682918.1"/>
    <property type="molecule type" value="Genomic_DNA"/>
</dbReference>
<dbReference type="CDD" id="cd18808">
    <property type="entry name" value="SF1_C_Upf1"/>
    <property type="match status" value="1"/>
</dbReference>
<dbReference type="InterPro" id="IPR047187">
    <property type="entry name" value="SF1_C_Upf1"/>
</dbReference>
<dbReference type="InterPro" id="IPR041677">
    <property type="entry name" value="DNA2/NAM7_AAA_11"/>
</dbReference>
<dbReference type="Pfam" id="PF13087">
    <property type="entry name" value="AAA_12"/>
    <property type="match status" value="1"/>
</dbReference>
<feature type="region of interest" description="Disordered" evidence="2">
    <location>
        <begin position="714"/>
        <end position="761"/>
    </location>
</feature>
<sequence>MSRDESEAGFQTAGKRKEEHDYARHKPRPKRTNMFRCDGCHYISTGKEVKDHLKKYFHSSISYEAEQGRWIKVKCSSCSKEPVRDLVVLKTNQTEINMLMCFRCTKRQRKRDPTSFIAEAPFNQSGFFIRLLEYFKLDYITPDKSKKRRIMRLVEGVRHKPSYPHVNDYYRELIKMNQAEQSFTPTALSLTKIISWAQSGELTISVARACKQLRGLGDSPFIRGGFMYIIKPTSSVVLPQIWVAKIVTRKFNEDGTWRNSREQDCFVVDLRIVKELYSKQPINDYDLKFMLCDVGVNRSITAMLSQKNLVFTELLSGHTPIHENEHIHTDKIRWFNHNLNDSQKAGIGHFLHPENMLTVLKGPPGTGKTSTIVESILQIQKTDFCKFGNVILVCASSNIAIDNITEKLVNKGVQGVLRVVSTMKEQEYGPGHALEEICLHNQILKIASPDYKYVARMLANGNRNLIKPKELSNYYEERSERSKLIVARGVKILLATTVGSGARVLFDGELSKISVVIMDEATQSNQMSSLIPLSHPHVQKAMLVGDEKQLSAVSEIQYNELSLFEKLLDFELVKHPLLLDVQYRMHPMISEFPIKHFYANKLANGVTAADRTMKTIGVPKPLTFYSTGHTCKESRIRQANLNTGQSTDTFVNKQEAKTVVMILKFLLLKNEHLTARQVPIITPYAAQRDLIARLIQKDKFLNPKGLQVQEIADGEAAPEENPGGDTEPSSAGAVMNQKNKKKNRNIDGGAEGLETGGHKPPTVKLINGTMIATIDAFQGREEDYILFSCVRSNKFGNVGFLQDKRRLNVALTRARFGLIMVGNKLCLQTKDALWGTFLHHFELTGSIITDISAYLGTDRKGKQISQRRINVGLQTEFQIVDVVDDGLGELEQDLDLLVVSDSDYDDDDEEEDEDDGAVERELAKMDY</sequence>
<organism evidence="5 6">
    <name type="scientific">Wickerhamomyces pijperi</name>
    <name type="common">Yeast</name>
    <name type="synonym">Pichia pijperi</name>
    <dbReference type="NCBI Taxonomy" id="599730"/>
    <lineage>
        <taxon>Eukaryota</taxon>
        <taxon>Fungi</taxon>
        <taxon>Dikarya</taxon>
        <taxon>Ascomycota</taxon>
        <taxon>Saccharomycotina</taxon>
        <taxon>Saccharomycetes</taxon>
        <taxon>Phaffomycetales</taxon>
        <taxon>Wickerhamomycetaceae</taxon>
        <taxon>Wickerhamomyces</taxon>
    </lineage>
</organism>
<keyword evidence="1" id="KW-0347">Helicase</keyword>
<reference evidence="5" key="2">
    <citation type="submission" date="2021-01" db="EMBL/GenBank/DDBJ databases">
        <authorList>
            <person name="Schikora-Tamarit M.A."/>
        </authorList>
    </citation>
    <scope>NUCLEOTIDE SEQUENCE</scope>
    <source>
        <strain evidence="5">CBS2887</strain>
    </source>
</reference>
<comment type="caution">
    <text evidence="5">The sequence shown here is derived from an EMBL/GenBank/DDBJ whole genome shotgun (WGS) entry which is preliminary data.</text>
</comment>
<reference evidence="5" key="1">
    <citation type="journal article" date="2021" name="Open Biol.">
        <title>Shared evolutionary footprints suggest mitochondrial oxidative damage underlies multiple complex I losses in fungi.</title>
        <authorList>
            <person name="Schikora-Tamarit M.A."/>
            <person name="Marcet-Houben M."/>
            <person name="Nosek J."/>
            <person name="Gabaldon T."/>
        </authorList>
    </citation>
    <scope>NUCLEOTIDE SEQUENCE</scope>
    <source>
        <strain evidence="5">CBS2887</strain>
    </source>
</reference>
<proteinExistence type="predicted"/>
<keyword evidence="1" id="KW-0547">Nucleotide-binding</keyword>
<dbReference type="InterPro" id="IPR041679">
    <property type="entry name" value="DNA2/NAM7-like_C"/>
</dbReference>
<dbReference type="Pfam" id="PF13086">
    <property type="entry name" value="AAA_11"/>
    <property type="match status" value="2"/>
</dbReference>